<feature type="compositionally biased region" description="Polar residues" evidence="25">
    <location>
        <begin position="273"/>
        <end position="289"/>
    </location>
</feature>
<feature type="transmembrane region" description="Helical" evidence="26">
    <location>
        <begin position="360"/>
        <end position="380"/>
    </location>
</feature>
<comment type="catalytic activity">
    <reaction evidence="18">
        <text>L-histidyl-L-alpha-amino acid(out) = L-histidyl-L-alpha-amino acid(in)</text>
        <dbReference type="Rhea" id="RHEA:79379"/>
        <dbReference type="ChEBI" id="CHEBI:229964"/>
    </reaction>
</comment>
<evidence type="ECO:0000256" key="8">
    <source>
        <dbReference type="ARBA" id="ARBA00044876"/>
    </source>
</evidence>
<dbReference type="InterPro" id="IPR052187">
    <property type="entry name" value="MFSD1"/>
</dbReference>
<keyword evidence="5 26" id="KW-1133">Transmembrane helix</keyword>
<dbReference type="VEuPathDB" id="FungiDB:SeMB42_g05306"/>
<feature type="transmembrane region" description="Helical" evidence="26">
    <location>
        <begin position="83"/>
        <end position="103"/>
    </location>
</feature>
<comment type="catalytic activity">
    <reaction evidence="11">
        <text>L-alpha-aminoacyl-L-histidine(out) = L-alpha-aminoacyl-L-histidine(in)</text>
        <dbReference type="Rhea" id="RHEA:79375"/>
        <dbReference type="ChEBI" id="CHEBI:229967"/>
    </reaction>
</comment>
<feature type="transmembrane region" description="Helical" evidence="26">
    <location>
        <begin position="445"/>
        <end position="468"/>
    </location>
</feature>
<evidence type="ECO:0000259" key="27">
    <source>
        <dbReference type="PROSITE" id="PS50850"/>
    </source>
</evidence>
<comment type="catalytic activity">
    <reaction evidence="20">
        <text>L-lysyl-glycine(out) = L-lysyl-glycine(in)</text>
        <dbReference type="Rhea" id="RHEA:79407"/>
        <dbReference type="ChEBI" id="CHEBI:191202"/>
    </reaction>
</comment>
<comment type="subcellular location">
    <subcellularLocation>
        <location evidence="1">Lysosome membrane</location>
        <topology evidence="1">Multi-pass membrane protein</topology>
    </subcellularLocation>
</comment>
<dbReference type="Proteomes" id="UP000317494">
    <property type="component" value="Unassembled WGS sequence"/>
</dbReference>
<evidence type="ECO:0000313" key="28">
    <source>
        <dbReference type="EMBL" id="TPX42056.1"/>
    </source>
</evidence>
<comment type="catalytic activity">
    <reaction evidence="13">
        <text>L-alpha-aminoacyl-L-lysine(out) = L-alpha-aminoacyl-L-lysine(in)</text>
        <dbReference type="Rhea" id="RHEA:79383"/>
        <dbReference type="ChEBI" id="CHEBI:229966"/>
    </reaction>
</comment>
<keyword evidence="4 26" id="KW-0812">Transmembrane</keyword>
<feature type="compositionally biased region" description="Acidic residues" evidence="25">
    <location>
        <begin position="290"/>
        <end position="301"/>
    </location>
</feature>
<proteinExistence type="inferred from homology"/>
<dbReference type="AlphaFoldDB" id="A0A507CSC9"/>
<comment type="catalytic activity">
    <reaction evidence="16">
        <text>L-lysyl-L-lysine(out) = L-lysyl-L-lysine(in)</text>
        <dbReference type="Rhea" id="RHEA:79403"/>
        <dbReference type="ChEBI" id="CHEBI:229956"/>
    </reaction>
</comment>
<feature type="transmembrane region" description="Helical" evidence="26">
    <location>
        <begin position="387"/>
        <end position="406"/>
    </location>
</feature>
<evidence type="ECO:0000256" key="24">
    <source>
        <dbReference type="ARBA" id="ARBA00046376"/>
    </source>
</evidence>
<comment type="function">
    <text evidence="23">Lysosomal dipeptide uniporter that selectively exports lysine, arginine or histidine-containing dipeptides with a net positive charge from the lysosome lumen into the cytosol. Could play a role in a specific type of protein O-glycosylation indirectly regulating macrophages migration and tissue invasion. Also essential for liver homeostasis.</text>
</comment>
<evidence type="ECO:0000256" key="7">
    <source>
        <dbReference type="ARBA" id="ARBA00023228"/>
    </source>
</evidence>
<comment type="catalytic activity">
    <reaction evidence="17">
        <text>L-arginyl-glycine(out) = L-arginyl-glycine(in)</text>
        <dbReference type="Rhea" id="RHEA:79391"/>
        <dbReference type="ChEBI" id="CHEBI:229955"/>
    </reaction>
</comment>
<evidence type="ECO:0000256" key="2">
    <source>
        <dbReference type="ARBA" id="ARBA00008335"/>
    </source>
</evidence>
<evidence type="ECO:0000256" key="23">
    <source>
        <dbReference type="ARBA" id="ARBA00045709"/>
    </source>
</evidence>
<comment type="catalytic activity">
    <reaction evidence="12">
        <text>L-lysyl-L-alpha-amino acid(out) = L-lysyl-L-alpha-amino acid(in)</text>
        <dbReference type="Rhea" id="RHEA:79387"/>
        <dbReference type="ChEBI" id="CHEBI:229965"/>
    </reaction>
</comment>
<keyword evidence="29" id="KW-1185">Reference proteome</keyword>
<evidence type="ECO:0000256" key="25">
    <source>
        <dbReference type="SAM" id="MobiDB-lite"/>
    </source>
</evidence>
<evidence type="ECO:0000256" key="4">
    <source>
        <dbReference type="ARBA" id="ARBA00022692"/>
    </source>
</evidence>
<comment type="catalytic activity">
    <reaction evidence="19">
        <text>L-alanyl-L-lysine(out) = L-alanyl-L-lysine(in)</text>
        <dbReference type="Rhea" id="RHEA:79415"/>
        <dbReference type="ChEBI" id="CHEBI:192470"/>
    </reaction>
</comment>
<accession>A0A507CSC9</accession>
<keyword evidence="6 26" id="KW-0472">Membrane</keyword>
<comment type="catalytic activity">
    <reaction evidence="8">
        <text>L-lysyl-L-alanine(out) = L-lysyl-L-alanine(in)</text>
        <dbReference type="Rhea" id="RHEA:79399"/>
        <dbReference type="ChEBI" id="CHEBI:229954"/>
    </reaction>
</comment>
<feature type="domain" description="Major facilitator superfamily (MFS) profile" evidence="27">
    <location>
        <begin position="37"/>
        <end position="504"/>
    </location>
</feature>
<evidence type="ECO:0000256" key="1">
    <source>
        <dbReference type="ARBA" id="ARBA00004155"/>
    </source>
</evidence>
<evidence type="ECO:0000256" key="19">
    <source>
        <dbReference type="ARBA" id="ARBA00044919"/>
    </source>
</evidence>
<evidence type="ECO:0000256" key="16">
    <source>
        <dbReference type="ARBA" id="ARBA00044900"/>
    </source>
</evidence>
<dbReference type="InterPro" id="IPR020846">
    <property type="entry name" value="MFS_dom"/>
</dbReference>
<dbReference type="STRING" id="286115.A0A507CSC9"/>
<comment type="catalytic activity">
    <reaction evidence="9">
        <text>L-histidyl-glycine(out) = L-histidyl-glycine(in)</text>
        <dbReference type="Rhea" id="RHEA:79395"/>
        <dbReference type="ChEBI" id="CHEBI:229957"/>
    </reaction>
</comment>
<gene>
    <name evidence="28" type="ORF">SeMB42_g05306</name>
</gene>
<dbReference type="InterPro" id="IPR011701">
    <property type="entry name" value="MFS"/>
</dbReference>
<keyword evidence="7" id="KW-0458">Lysosome</keyword>
<dbReference type="SUPFAM" id="SSF103473">
    <property type="entry name" value="MFS general substrate transporter"/>
    <property type="match status" value="1"/>
</dbReference>
<dbReference type="EMBL" id="QEAN01000247">
    <property type="protein sequence ID" value="TPX42056.1"/>
    <property type="molecule type" value="Genomic_DNA"/>
</dbReference>
<evidence type="ECO:0000256" key="22">
    <source>
        <dbReference type="ARBA" id="ARBA00045018"/>
    </source>
</evidence>
<dbReference type="InterPro" id="IPR036259">
    <property type="entry name" value="MFS_trans_sf"/>
</dbReference>
<evidence type="ECO:0000313" key="29">
    <source>
        <dbReference type="Proteomes" id="UP000317494"/>
    </source>
</evidence>
<feature type="transmembrane region" description="Helical" evidence="26">
    <location>
        <begin position="480"/>
        <end position="499"/>
    </location>
</feature>
<evidence type="ECO:0000256" key="10">
    <source>
        <dbReference type="ARBA" id="ARBA00044881"/>
    </source>
</evidence>
<sequence>MPTQHTLRGVLNDCWTKHHTDFEMPASPTFKHYLCLLFVCLLLAGNYYCYDTPSVRTPAPALNVPLREWLGSDYDTYQWQINLLYSVYSLPNIFLPIVGGLLIDRLGSTLMLLVFSSCVCAGQFIFSSGIAGRDFSAMLVGRVLFGLGGESLEVAQARITTDWFSSNLAFAFSLNLSSARVFTALNDNLSPWISTNFGTPMAGWVGLLVTFVSFGSGLAVIYLDRAASREAAGVILSSESSKSKHIIRRNGSSRSENYGNVTQENRPLCELESSPSTPCNLVPSPTTNQDADDMRDDTSESFDEQDETVHCSQVGGFNSQFWILCILCITLYGSAVPFFHICTDLFQSKWYPNDAQKAGLVMSIPDIVSAIGSPIAGWMLDYVGHRATVLPLSGIMLIITHSLFAFTMVSPMFSMVLMGISYSVFAAALWPCIPFLVARHQVATAYGIVTVSLNLSLFFFPLVVAHIRTLDSSSFVNVEIFFIALSSVSVIVGLLLCLLDYRNGGGVLNGSSFKSYGRANDSGGEGRGLLDSEEGEVDGDEEVTAKVVGEGRLVTVPATIVHHHHHHHRDEALHHSNHITESPQRCNCYLRQNDLSLPFQTT</sequence>
<evidence type="ECO:0000256" key="3">
    <source>
        <dbReference type="ARBA" id="ARBA00022448"/>
    </source>
</evidence>
<comment type="subunit">
    <text evidence="24">Homodimer. Interacts with lysosomal protein GLMP (via lumenal domain); the interaction starts while both proteins are still in the endoplasmic reticulum and is required for stabilization of MFSD1 in lysosomes but has no direct effect on its targeting to lysosomes or transporter activity.</text>
</comment>
<evidence type="ECO:0000256" key="17">
    <source>
        <dbReference type="ARBA" id="ARBA00044903"/>
    </source>
</evidence>
<evidence type="ECO:0000256" key="14">
    <source>
        <dbReference type="ARBA" id="ARBA00044898"/>
    </source>
</evidence>
<comment type="similarity">
    <text evidence="2">Belongs to the major facilitator superfamily.</text>
</comment>
<comment type="catalytic activity">
    <reaction evidence="14">
        <text>L-aspartyl-L-lysine(out) = L-aspartyl-L-lysine(in)</text>
        <dbReference type="Rhea" id="RHEA:79411"/>
        <dbReference type="ChEBI" id="CHEBI:229953"/>
    </reaction>
</comment>
<evidence type="ECO:0000256" key="12">
    <source>
        <dbReference type="ARBA" id="ARBA00044891"/>
    </source>
</evidence>
<protein>
    <recommendedName>
        <fullName evidence="21">Lysosomal dipeptide transporter MFSD1</fullName>
    </recommendedName>
    <alternativeName>
        <fullName evidence="22">Major facilitator superfamily domain-containing protein 1</fullName>
    </alternativeName>
</protein>
<evidence type="ECO:0000256" key="26">
    <source>
        <dbReference type="SAM" id="Phobius"/>
    </source>
</evidence>
<evidence type="ECO:0000256" key="6">
    <source>
        <dbReference type="ARBA" id="ARBA00023136"/>
    </source>
</evidence>
<feature type="transmembrane region" description="Helical" evidence="26">
    <location>
        <begin position="412"/>
        <end position="433"/>
    </location>
</feature>
<evidence type="ECO:0000256" key="18">
    <source>
        <dbReference type="ARBA" id="ARBA00044912"/>
    </source>
</evidence>
<evidence type="ECO:0000256" key="20">
    <source>
        <dbReference type="ARBA" id="ARBA00044924"/>
    </source>
</evidence>
<name>A0A507CSC9_9FUNG</name>
<feature type="transmembrane region" description="Helical" evidence="26">
    <location>
        <begin position="110"/>
        <end position="131"/>
    </location>
</feature>
<evidence type="ECO:0000256" key="9">
    <source>
        <dbReference type="ARBA" id="ARBA00044878"/>
    </source>
</evidence>
<keyword evidence="3" id="KW-0813">Transport</keyword>
<comment type="catalytic activity">
    <reaction evidence="15">
        <text>L-arginyl-L-alpha-amino acid(out) = L-arginyl-L-alpha-amino acid(in)</text>
        <dbReference type="Rhea" id="RHEA:79371"/>
        <dbReference type="ChEBI" id="CHEBI:84315"/>
    </reaction>
</comment>
<evidence type="ECO:0000256" key="5">
    <source>
        <dbReference type="ARBA" id="ARBA00022989"/>
    </source>
</evidence>
<evidence type="ECO:0000256" key="11">
    <source>
        <dbReference type="ARBA" id="ARBA00044884"/>
    </source>
</evidence>
<dbReference type="Gene3D" id="1.20.1250.20">
    <property type="entry name" value="MFS general substrate transporter like domains"/>
    <property type="match status" value="2"/>
</dbReference>
<dbReference type="Pfam" id="PF07690">
    <property type="entry name" value="MFS_1"/>
    <property type="match status" value="2"/>
</dbReference>
<organism evidence="28 29">
    <name type="scientific">Synchytrium endobioticum</name>
    <dbReference type="NCBI Taxonomy" id="286115"/>
    <lineage>
        <taxon>Eukaryota</taxon>
        <taxon>Fungi</taxon>
        <taxon>Fungi incertae sedis</taxon>
        <taxon>Chytridiomycota</taxon>
        <taxon>Chytridiomycota incertae sedis</taxon>
        <taxon>Chytridiomycetes</taxon>
        <taxon>Synchytriales</taxon>
        <taxon>Synchytriaceae</taxon>
        <taxon>Synchytrium</taxon>
    </lineage>
</organism>
<evidence type="ECO:0000256" key="21">
    <source>
        <dbReference type="ARBA" id="ARBA00044985"/>
    </source>
</evidence>
<reference evidence="28 29" key="1">
    <citation type="journal article" date="2019" name="Sci. Rep.">
        <title>Comparative genomics of chytrid fungi reveal insights into the obligate biotrophic and pathogenic lifestyle of Synchytrium endobioticum.</title>
        <authorList>
            <person name="van de Vossenberg B.T.L.H."/>
            <person name="Warris S."/>
            <person name="Nguyen H.D.T."/>
            <person name="van Gent-Pelzer M.P.E."/>
            <person name="Joly D.L."/>
            <person name="van de Geest H.C."/>
            <person name="Bonants P.J.M."/>
            <person name="Smith D.S."/>
            <person name="Levesque C.A."/>
            <person name="van der Lee T.A.J."/>
        </authorList>
    </citation>
    <scope>NUCLEOTIDE SEQUENCE [LARGE SCALE GENOMIC DNA]</scope>
    <source>
        <strain evidence="28 29">MB42</strain>
    </source>
</reference>
<feature type="region of interest" description="Disordered" evidence="25">
    <location>
        <begin position="269"/>
        <end position="301"/>
    </location>
</feature>
<feature type="transmembrane region" description="Helical" evidence="26">
    <location>
        <begin position="201"/>
        <end position="223"/>
    </location>
</feature>
<comment type="caution">
    <text evidence="28">The sequence shown here is derived from an EMBL/GenBank/DDBJ whole genome shotgun (WGS) entry which is preliminary data.</text>
</comment>
<evidence type="ECO:0000256" key="13">
    <source>
        <dbReference type="ARBA" id="ARBA00044893"/>
    </source>
</evidence>
<comment type="catalytic activity">
    <reaction evidence="10">
        <text>L-alpha-aminoacyl-L-arginine(out) = L-alpha-aminoacyl-L-arginine(in)</text>
        <dbReference type="Rhea" id="RHEA:79367"/>
        <dbReference type="ChEBI" id="CHEBI:229968"/>
    </reaction>
</comment>
<dbReference type="GO" id="GO:0022857">
    <property type="term" value="F:transmembrane transporter activity"/>
    <property type="evidence" value="ECO:0007669"/>
    <property type="project" value="InterPro"/>
</dbReference>
<feature type="transmembrane region" description="Helical" evidence="26">
    <location>
        <begin position="33"/>
        <end position="50"/>
    </location>
</feature>
<dbReference type="PANTHER" id="PTHR23512">
    <property type="entry name" value="MAJOR FACILITATOR SUPERFAMILY DOMAIN-CONTAINING PROTEIN 1"/>
    <property type="match status" value="1"/>
</dbReference>
<feature type="transmembrane region" description="Helical" evidence="26">
    <location>
        <begin position="321"/>
        <end position="340"/>
    </location>
</feature>
<dbReference type="PANTHER" id="PTHR23512:SF3">
    <property type="entry name" value="MAJOR FACILITATOR SUPERFAMILY DOMAIN-CONTAINING PROTEIN 1"/>
    <property type="match status" value="1"/>
</dbReference>
<dbReference type="PROSITE" id="PS50850">
    <property type="entry name" value="MFS"/>
    <property type="match status" value="1"/>
</dbReference>
<evidence type="ECO:0000256" key="15">
    <source>
        <dbReference type="ARBA" id="ARBA00044899"/>
    </source>
</evidence>